<feature type="transmembrane region" description="Helical" evidence="10">
    <location>
        <begin position="113"/>
        <end position="134"/>
    </location>
</feature>
<keyword evidence="7 9" id="KW-0472">Membrane</keyword>
<keyword evidence="4 9" id="KW-0808">Transferase</keyword>
<evidence type="ECO:0000256" key="8">
    <source>
        <dbReference type="ARBA" id="ARBA00023315"/>
    </source>
</evidence>
<dbReference type="Proteomes" id="UP001053296">
    <property type="component" value="Chromosome"/>
</dbReference>
<accession>A0ABM7P4T1</accession>
<feature type="transmembrane region" description="Helical" evidence="10">
    <location>
        <begin position="393"/>
        <end position="419"/>
    </location>
</feature>
<name>A0ABM7P4T1_9BACT</name>
<evidence type="ECO:0000256" key="9">
    <source>
        <dbReference type="PIRNR" id="PIRNR016636"/>
    </source>
</evidence>
<feature type="transmembrane region" description="Helical" evidence="10">
    <location>
        <begin position="53"/>
        <end position="70"/>
    </location>
</feature>
<evidence type="ECO:0000256" key="10">
    <source>
        <dbReference type="SAM" id="Phobius"/>
    </source>
</evidence>
<evidence type="ECO:0000256" key="2">
    <source>
        <dbReference type="ARBA" id="ARBA00010323"/>
    </source>
</evidence>
<dbReference type="InterPro" id="IPR004299">
    <property type="entry name" value="MBOAT_fam"/>
</dbReference>
<dbReference type="Pfam" id="PF03062">
    <property type="entry name" value="MBOAT"/>
    <property type="match status" value="1"/>
</dbReference>
<dbReference type="InterPro" id="IPR024194">
    <property type="entry name" value="Ac/AlaTfrase_AlgI/DltB"/>
</dbReference>
<evidence type="ECO:0000256" key="3">
    <source>
        <dbReference type="ARBA" id="ARBA00022475"/>
    </source>
</evidence>
<comment type="similarity">
    <text evidence="2 9">Belongs to the membrane-bound acyltransferase family.</text>
</comment>
<dbReference type="RefSeq" id="WP_229594364.1">
    <property type="nucleotide sequence ID" value="NZ_AP024485.1"/>
</dbReference>
<dbReference type="PANTHER" id="PTHR13285">
    <property type="entry name" value="ACYLTRANSFERASE"/>
    <property type="match status" value="1"/>
</dbReference>
<gene>
    <name evidence="11" type="primary">patA_1</name>
    <name evidence="11" type="ORF">PSDVSF_10270</name>
</gene>
<feature type="transmembrane region" description="Helical" evidence="10">
    <location>
        <begin position="6"/>
        <end position="23"/>
    </location>
</feature>
<evidence type="ECO:0000313" key="12">
    <source>
        <dbReference type="Proteomes" id="UP001053296"/>
    </source>
</evidence>
<evidence type="ECO:0000256" key="6">
    <source>
        <dbReference type="ARBA" id="ARBA00022989"/>
    </source>
</evidence>
<dbReference type="PANTHER" id="PTHR13285:SF23">
    <property type="entry name" value="TEICHOIC ACID D-ALANYLTRANSFERASE"/>
    <property type="match status" value="1"/>
</dbReference>
<feature type="transmembrane region" description="Helical" evidence="10">
    <location>
        <begin position="182"/>
        <end position="199"/>
    </location>
</feature>
<evidence type="ECO:0000256" key="4">
    <source>
        <dbReference type="ARBA" id="ARBA00022679"/>
    </source>
</evidence>
<keyword evidence="12" id="KW-1185">Reference proteome</keyword>
<feature type="transmembrane region" description="Helical" evidence="10">
    <location>
        <begin position="327"/>
        <end position="344"/>
    </location>
</feature>
<reference evidence="11" key="1">
    <citation type="journal article" date="2022" name="Arch. Microbiol.">
        <title>Pseudodesulfovibrio sediminis sp. nov., a mesophilic and neutrophilic sulfate-reducing bacterium isolated from sediment of a brackish lake.</title>
        <authorList>
            <person name="Takahashi A."/>
            <person name="Kojima H."/>
            <person name="Watanabe M."/>
            <person name="Fukui M."/>
        </authorList>
    </citation>
    <scope>NUCLEOTIDE SEQUENCE</scope>
    <source>
        <strain evidence="11">SF6</strain>
    </source>
</reference>
<evidence type="ECO:0000313" key="11">
    <source>
        <dbReference type="EMBL" id="BCS87785.1"/>
    </source>
</evidence>
<proteinExistence type="inferred from homology"/>
<evidence type="ECO:0000256" key="7">
    <source>
        <dbReference type="ARBA" id="ARBA00023136"/>
    </source>
</evidence>
<dbReference type="InterPro" id="IPR051085">
    <property type="entry name" value="MB_O-acyltransferase"/>
</dbReference>
<keyword evidence="3 9" id="KW-1003">Cell membrane</keyword>
<feature type="transmembrane region" description="Helical" evidence="10">
    <location>
        <begin position="77"/>
        <end position="93"/>
    </location>
</feature>
<keyword evidence="8 9" id="KW-0012">Acyltransferase</keyword>
<organism evidence="11 12">
    <name type="scientific">Pseudodesulfovibrio sediminis</name>
    <dbReference type="NCBI Taxonomy" id="2810563"/>
    <lineage>
        <taxon>Bacteria</taxon>
        <taxon>Pseudomonadati</taxon>
        <taxon>Thermodesulfobacteriota</taxon>
        <taxon>Desulfovibrionia</taxon>
        <taxon>Desulfovibrionales</taxon>
        <taxon>Desulfovibrionaceae</taxon>
    </lineage>
</organism>
<feature type="transmembrane region" description="Helical" evidence="10">
    <location>
        <begin position="439"/>
        <end position="460"/>
    </location>
</feature>
<sequence length="469" mass="53750">MLFNSIQYLFVFLPIVVFGFYIVRLFGSSKLINIFMALASLVFYGSWAPKYLSLIGFSICANFILGRLVATSNKRRFYLMVGFVTNLGLLAYFKYSQFVLDNVMHIFGASAPALNIILPIGISFYTFQQISFLVDAYRDREMNYSFTDYMLFVTFFPQLIAGPIVYHREMMPQFKELPKRKINWSGIHAGLFLIAIGLIKKIIIADKLGLWVGDGYDDVAALSVWGAWKTSLAYTFQLYYDFSGYMDIALGSARLFDIKLPWNFNSPYLSLNIQEFWQRWHITLGRFLRNYVYFPLGGNRGGLIPTCVNLFLTFLIGGIWHGAGWTFVAWGAMHGAGMVVHRWVQHRTFHLPKPVAWLFTFLFVNTAWVYFRAPDFGTANALLLRMTQFSTESWGAVSSLLSGSIDFSGYLLVIILFTLQDHFFRNSHEWANKCRPSPVYGAFYTAVFGTVALILMSANLPSEFLYFQF</sequence>
<dbReference type="EMBL" id="AP024485">
    <property type="protein sequence ID" value="BCS87785.1"/>
    <property type="molecule type" value="Genomic_DNA"/>
</dbReference>
<feature type="transmembrane region" description="Helical" evidence="10">
    <location>
        <begin position="146"/>
        <end position="166"/>
    </location>
</feature>
<comment type="subcellular location">
    <subcellularLocation>
        <location evidence="1">Cell membrane</location>
        <topology evidence="1">Multi-pass membrane protein</topology>
    </subcellularLocation>
</comment>
<protein>
    <submittedName>
        <fullName evidence="11">Peptidoglycan O-acetyltransferase</fullName>
    </submittedName>
</protein>
<keyword evidence="5 10" id="KW-0812">Transmembrane</keyword>
<dbReference type="PIRSF" id="PIRSF500217">
    <property type="entry name" value="AlgI"/>
    <property type="match status" value="1"/>
</dbReference>
<dbReference type="InterPro" id="IPR028362">
    <property type="entry name" value="AlgI"/>
</dbReference>
<dbReference type="PIRSF" id="PIRSF016636">
    <property type="entry name" value="AlgI_DltB"/>
    <property type="match status" value="1"/>
</dbReference>
<feature type="transmembrane region" description="Helical" evidence="10">
    <location>
        <begin position="303"/>
        <end position="321"/>
    </location>
</feature>
<evidence type="ECO:0000256" key="1">
    <source>
        <dbReference type="ARBA" id="ARBA00004651"/>
    </source>
</evidence>
<keyword evidence="6 10" id="KW-1133">Transmembrane helix</keyword>
<feature type="transmembrane region" description="Helical" evidence="10">
    <location>
        <begin position="356"/>
        <end position="373"/>
    </location>
</feature>
<evidence type="ECO:0000256" key="5">
    <source>
        <dbReference type="ARBA" id="ARBA00022692"/>
    </source>
</evidence>